<evidence type="ECO:0000256" key="5">
    <source>
        <dbReference type="ARBA" id="ARBA00023136"/>
    </source>
</evidence>
<organism evidence="8 9">
    <name type="scientific">Saccoglossus kowalevskii</name>
    <name type="common">Acorn worm</name>
    <dbReference type="NCBI Taxonomy" id="10224"/>
    <lineage>
        <taxon>Eukaryota</taxon>
        <taxon>Metazoa</taxon>
        <taxon>Hemichordata</taxon>
        <taxon>Enteropneusta</taxon>
        <taxon>Harrimaniidae</taxon>
        <taxon>Saccoglossus</taxon>
    </lineage>
</organism>
<keyword evidence="6" id="KW-0325">Glycoprotein</keyword>
<feature type="transmembrane region" description="Helical" evidence="7">
    <location>
        <begin position="20"/>
        <end position="40"/>
    </location>
</feature>
<gene>
    <name evidence="9" type="primary">LOC102804782</name>
</gene>
<comment type="subcellular location">
    <subcellularLocation>
        <location evidence="1">Membrane</location>
        <topology evidence="1">Single-pass type II membrane protein</topology>
    </subcellularLocation>
</comment>
<proteinExistence type="predicted"/>
<keyword evidence="5 7" id="KW-0472">Membrane</keyword>
<dbReference type="Proteomes" id="UP000694865">
    <property type="component" value="Unplaced"/>
</dbReference>
<keyword evidence="3" id="KW-0735">Signal-anchor</keyword>
<evidence type="ECO:0000256" key="3">
    <source>
        <dbReference type="ARBA" id="ARBA00022968"/>
    </source>
</evidence>
<dbReference type="GeneID" id="102804782"/>
<evidence type="ECO:0000256" key="1">
    <source>
        <dbReference type="ARBA" id="ARBA00004606"/>
    </source>
</evidence>
<evidence type="ECO:0000313" key="8">
    <source>
        <dbReference type="Proteomes" id="UP000694865"/>
    </source>
</evidence>
<dbReference type="PANTHER" id="PTHR12270">
    <property type="entry name" value="GLYCOSYLTRANSFERASE-RELATED"/>
    <property type="match status" value="1"/>
</dbReference>
<protein>
    <submittedName>
        <fullName evidence="9">Uncharacterized protein LOC102804782</fullName>
    </submittedName>
</protein>
<evidence type="ECO:0000256" key="6">
    <source>
        <dbReference type="ARBA" id="ARBA00023180"/>
    </source>
</evidence>
<dbReference type="InterPro" id="IPR029044">
    <property type="entry name" value="Nucleotide-diphossugar_trans"/>
</dbReference>
<name>A0ABM0MFU0_SACKO</name>
<accession>A0ABM0MFU0</accession>
<keyword evidence="8" id="KW-1185">Reference proteome</keyword>
<evidence type="ECO:0000256" key="4">
    <source>
        <dbReference type="ARBA" id="ARBA00022989"/>
    </source>
</evidence>
<dbReference type="RefSeq" id="XP_006818881.1">
    <property type="nucleotide sequence ID" value="XM_006818818.1"/>
</dbReference>
<dbReference type="InterPro" id="IPR051292">
    <property type="entry name" value="Xyl/GlcA_transferase"/>
</dbReference>
<sequence length="533" mass="61058">MAAPMYLASWFCRRVFRLDLTCILWIIFAISLASVIVMYLRIMHITRVSNFRSLSGDIQDDGFYDDEEKEEADQMNLILDDLSDTTHIGIEGWWMPHVKWSHDVNCDIDHFGICKRVLSVSCKPESVRAIYQYLPIVNNILLKGITFSVKSAAIEMKMFEGMEVTSMYSAIALIKYSSGGNDIIRLDFPGGTHTYLEAEHNIMFSENKQPVSITVMLGCYGYTGIVKFLAVVVRPIVADTFFKNGFQRRNYVPACPPLSSSSEIEHNFVTETVLNSGAAMDKDDITMVTQISMDRIDTLNKIVASWDGPMSIVLYVPTKSETLDTDHEWKRLYIQKKLKTAQFSPHTVITAVYANTVYDVYPINYLRNLAIKNSRTSYMLLLDADFIPSSKLRDKFTAHIKTWNNDQTAFIVPAFEFMEGLEELPHIPETKDELHSQIFGNVPNVLPFHILYCSAHLPYRGIKTDRTPMYDERFTGYGMNKVTHTMELLAAGSTPDTQKFLQDPFRRLENRNTRFEFVADIMNKYNIGPCHQR</sequence>
<evidence type="ECO:0000256" key="7">
    <source>
        <dbReference type="SAM" id="Phobius"/>
    </source>
</evidence>
<keyword evidence="4 7" id="KW-1133">Transmembrane helix</keyword>
<dbReference type="Gene3D" id="3.90.550.10">
    <property type="entry name" value="Spore Coat Polysaccharide Biosynthesis Protein SpsA, Chain A"/>
    <property type="match status" value="1"/>
</dbReference>
<reference evidence="9" key="1">
    <citation type="submission" date="2025-08" db="UniProtKB">
        <authorList>
            <consortium name="RefSeq"/>
        </authorList>
    </citation>
    <scope>IDENTIFICATION</scope>
    <source>
        <tissue evidence="9">Testes</tissue>
    </source>
</reference>
<dbReference type="Pfam" id="PF13896">
    <property type="entry name" value="Glyco_transf_49"/>
    <property type="match status" value="1"/>
</dbReference>
<dbReference type="PANTHER" id="PTHR12270:SF52">
    <property type="entry name" value="GLYCOSYLTRANSFERASE-LIKE PROTEIN GNT13-RELATED"/>
    <property type="match status" value="1"/>
</dbReference>
<keyword evidence="2 7" id="KW-0812">Transmembrane</keyword>
<evidence type="ECO:0000313" key="9">
    <source>
        <dbReference type="RefSeq" id="XP_006818881.1"/>
    </source>
</evidence>
<evidence type="ECO:0000256" key="2">
    <source>
        <dbReference type="ARBA" id="ARBA00022692"/>
    </source>
</evidence>